<dbReference type="RefSeq" id="WP_241349053.1">
    <property type="nucleotide sequence ID" value="NZ_JAKZGP010000044.1"/>
</dbReference>
<name>A0ABS9V2P5_9BACT</name>
<comment type="caution">
    <text evidence="2">The sequence shown here is derived from an EMBL/GenBank/DDBJ whole genome shotgun (WGS) entry which is preliminary data.</text>
</comment>
<keyword evidence="3" id="KW-1185">Reference proteome</keyword>
<evidence type="ECO:0000313" key="3">
    <source>
        <dbReference type="Proteomes" id="UP001165489"/>
    </source>
</evidence>
<organism evidence="2 3">
    <name type="scientific">Belliella filtrata</name>
    <dbReference type="NCBI Taxonomy" id="2923435"/>
    <lineage>
        <taxon>Bacteria</taxon>
        <taxon>Pseudomonadati</taxon>
        <taxon>Bacteroidota</taxon>
        <taxon>Cytophagia</taxon>
        <taxon>Cytophagales</taxon>
        <taxon>Cyclobacteriaceae</taxon>
        <taxon>Belliella</taxon>
    </lineage>
</organism>
<reference evidence="2" key="1">
    <citation type="submission" date="2022-03" db="EMBL/GenBank/DDBJ databases">
        <title>De novo assembled genomes of Belliella spp. (Cyclobacteriaceae) strains.</title>
        <authorList>
            <person name="Szabo A."/>
            <person name="Korponai K."/>
            <person name="Felfoldi T."/>
        </authorList>
    </citation>
    <scope>NUCLEOTIDE SEQUENCE</scope>
    <source>
        <strain evidence="2">DSM 111904</strain>
    </source>
</reference>
<gene>
    <name evidence="2" type="ORF">MM239_14890</name>
</gene>
<sequence>MLPALGLVLGATMALAFSLPQIEDEPRYGTPDNGVTWYDVTEVDHGGSANQFQCDSEVSATCLYSEPDLDFPILGESGNFAPGSQLTPIPPM</sequence>
<proteinExistence type="predicted"/>
<feature type="chain" id="PRO_5046269738" evidence="1">
    <location>
        <begin position="17"/>
        <end position="92"/>
    </location>
</feature>
<protein>
    <submittedName>
        <fullName evidence="2">Uncharacterized protein</fullName>
    </submittedName>
</protein>
<evidence type="ECO:0000313" key="2">
    <source>
        <dbReference type="EMBL" id="MCH7410692.1"/>
    </source>
</evidence>
<accession>A0ABS9V2P5</accession>
<dbReference type="Proteomes" id="UP001165489">
    <property type="component" value="Unassembled WGS sequence"/>
</dbReference>
<evidence type="ECO:0000256" key="1">
    <source>
        <dbReference type="SAM" id="SignalP"/>
    </source>
</evidence>
<dbReference type="EMBL" id="JAKZGP010000044">
    <property type="protein sequence ID" value="MCH7410692.1"/>
    <property type="molecule type" value="Genomic_DNA"/>
</dbReference>
<feature type="signal peptide" evidence="1">
    <location>
        <begin position="1"/>
        <end position="16"/>
    </location>
</feature>
<keyword evidence="1" id="KW-0732">Signal</keyword>